<name>A0A966HR57_9PROT</name>
<evidence type="ECO:0000256" key="3">
    <source>
        <dbReference type="ARBA" id="ARBA00006743"/>
    </source>
</evidence>
<comment type="caution">
    <text evidence="10">The sequence shown here is derived from an EMBL/GenBank/DDBJ whole genome shotgun (WGS) entry which is preliminary data.</text>
</comment>
<accession>A0A966HR57</accession>
<comment type="pathway">
    <text evidence="7">Amino-acid biosynthesis; L-methionine biosynthesis via de novo pathway.</text>
</comment>
<dbReference type="Proteomes" id="UP000747791">
    <property type="component" value="Unassembled WGS sequence"/>
</dbReference>
<comment type="pathway">
    <text evidence="2 9">One-carbon metabolism; tetrahydrofolate interconversion.</text>
</comment>
<dbReference type="InterPro" id="IPR029041">
    <property type="entry name" value="FAD-linked_oxidoreductase-like"/>
</dbReference>
<protein>
    <recommendedName>
        <fullName evidence="9">Methylenetetrahydrofolate reductase</fullName>
    </recommendedName>
</protein>
<keyword evidence="5 9" id="KW-0274">FAD</keyword>
<comment type="cofactor">
    <cofactor evidence="1 9">
        <name>FAD</name>
        <dbReference type="ChEBI" id="CHEBI:57692"/>
    </cofactor>
</comment>
<keyword evidence="6 9" id="KW-0560">Oxidoreductase</keyword>
<evidence type="ECO:0000256" key="6">
    <source>
        <dbReference type="ARBA" id="ARBA00023002"/>
    </source>
</evidence>
<evidence type="ECO:0000256" key="1">
    <source>
        <dbReference type="ARBA" id="ARBA00001974"/>
    </source>
</evidence>
<comment type="catalytic activity">
    <reaction evidence="8">
        <text>(6S)-5-methyl-5,6,7,8-tetrahydrofolate + NAD(+) = (6R)-5,10-methylene-5,6,7,8-tetrahydrofolate + NADH + H(+)</text>
        <dbReference type="Rhea" id="RHEA:19821"/>
        <dbReference type="ChEBI" id="CHEBI:15378"/>
        <dbReference type="ChEBI" id="CHEBI:15636"/>
        <dbReference type="ChEBI" id="CHEBI:18608"/>
        <dbReference type="ChEBI" id="CHEBI:57540"/>
        <dbReference type="ChEBI" id="CHEBI:57945"/>
        <dbReference type="EC" id="1.5.1.54"/>
    </reaction>
    <physiologicalReaction direction="right-to-left" evidence="8">
        <dbReference type="Rhea" id="RHEA:19823"/>
    </physiologicalReaction>
</comment>
<reference evidence="10" key="1">
    <citation type="submission" date="2018-10" db="EMBL/GenBank/DDBJ databases">
        <title>Iterative Subtractive Binning of Freshwater Chronoseries Metagenomes Recovers Nearly Complete Genomes from over Four Hundred Novel Species.</title>
        <authorList>
            <person name="Rodriguez-R L.M."/>
            <person name="Tsementzi D."/>
            <person name="Luo C."/>
            <person name="Konstantinidis K.T."/>
        </authorList>
    </citation>
    <scope>NUCLEOTIDE SEQUENCE</scope>
    <source>
        <strain evidence="10">WB8_2A_004</strain>
    </source>
</reference>
<dbReference type="SUPFAM" id="SSF51730">
    <property type="entry name" value="FAD-linked oxidoreductase"/>
    <property type="match status" value="1"/>
</dbReference>
<dbReference type="InterPro" id="IPR003171">
    <property type="entry name" value="Mehydrof_redctse-like"/>
</dbReference>
<dbReference type="GO" id="GO:0106312">
    <property type="term" value="F:methylenetetrahydrofolate reductase (NADH) activity"/>
    <property type="evidence" value="ECO:0007669"/>
    <property type="project" value="UniProtKB-EC"/>
</dbReference>
<evidence type="ECO:0000256" key="7">
    <source>
        <dbReference type="ARBA" id="ARBA00034478"/>
    </source>
</evidence>
<dbReference type="Pfam" id="PF02219">
    <property type="entry name" value="MTHFR"/>
    <property type="match status" value="1"/>
</dbReference>
<evidence type="ECO:0000256" key="4">
    <source>
        <dbReference type="ARBA" id="ARBA00022630"/>
    </source>
</evidence>
<proteinExistence type="inferred from homology"/>
<organism evidence="10 11">
    <name type="scientific">Candidatus Fonsibacter lacus</name>
    <dbReference type="NCBI Taxonomy" id="2576439"/>
    <lineage>
        <taxon>Bacteria</taxon>
        <taxon>Pseudomonadati</taxon>
        <taxon>Pseudomonadota</taxon>
        <taxon>Alphaproteobacteria</taxon>
        <taxon>Candidatus Pelagibacterales</taxon>
        <taxon>Candidatus Pelagibacterales incertae sedis</taxon>
        <taxon>Candidatus Fonsibacter</taxon>
    </lineage>
</organism>
<gene>
    <name evidence="10" type="primary">metF</name>
    <name evidence="10" type="ORF">EBX74_01590</name>
</gene>
<evidence type="ECO:0000256" key="2">
    <source>
        <dbReference type="ARBA" id="ARBA00004777"/>
    </source>
</evidence>
<dbReference type="Gene3D" id="3.20.20.220">
    <property type="match status" value="1"/>
</dbReference>
<dbReference type="PANTHER" id="PTHR45754:SF3">
    <property type="entry name" value="METHYLENETETRAHYDROFOLATE REDUCTASE (NADPH)"/>
    <property type="match status" value="1"/>
</dbReference>
<keyword evidence="4 9" id="KW-0285">Flavoprotein</keyword>
<evidence type="ECO:0000313" key="10">
    <source>
        <dbReference type="EMBL" id="NCU52987.1"/>
    </source>
</evidence>
<feature type="non-terminal residue" evidence="10">
    <location>
        <position position="233"/>
    </location>
</feature>
<sequence>MSKDLNISFEFFPAKDDVGHENLWKSLKKLEQFSPKFFSVTFGAGGGERDKSDFLVKKIHNKSNTPVAGHLTCVDMSKEEINSIALDWLRNGINKIVALRGDVRKKNSKYIPHKNGYANAADMVNGLKKLGNFQIAVAGYPEKHPDSENEIKDLENLKNKADQGADKIITQFFFNYEKFLKFRDAAINAGVKIPIIPGILPVDNFEKIKNFSKKCGTSIPTWIEEEFAGLEND</sequence>
<dbReference type="GO" id="GO:0005829">
    <property type="term" value="C:cytosol"/>
    <property type="evidence" value="ECO:0007669"/>
    <property type="project" value="TreeGrafter"/>
</dbReference>
<evidence type="ECO:0000256" key="8">
    <source>
        <dbReference type="ARBA" id="ARBA00048628"/>
    </source>
</evidence>
<dbReference type="CDD" id="cd00537">
    <property type="entry name" value="MTHFR"/>
    <property type="match status" value="1"/>
</dbReference>
<evidence type="ECO:0000256" key="9">
    <source>
        <dbReference type="RuleBase" id="RU003862"/>
    </source>
</evidence>
<evidence type="ECO:0000256" key="5">
    <source>
        <dbReference type="ARBA" id="ARBA00022827"/>
    </source>
</evidence>
<dbReference type="GO" id="GO:0071949">
    <property type="term" value="F:FAD binding"/>
    <property type="evidence" value="ECO:0007669"/>
    <property type="project" value="TreeGrafter"/>
</dbReference>
<evidence type="ECO:0000313" key="11">
    <source>
        <dbReference type="Proteomes" id="UP000747791"/>
    </source>
</evidence>
<dbReference type="AlphaFoldDB" id="A0A966HR57"/>
<dbReference type="GO" id="GO:0009086">
    <property type="term" value="P:methionine biosynthetic process"/>
    <property type="evidence" value="ECO:0007669"/>
    <property type="project" value="TreeGrafter"/>
</dbReference>
<comment type="similarity">
    <text evidence="3 9">Belongs to the methylenetetrahydrofolate reductase family.</text>
</comment>
<dbReference type="EMBL" id="RGOB01000028">
    <property type="protein sequence ID" value="NCU52987.1"/>
    <property type="molecule type" value="Genomic_DNA"/>
</dbReference>
<dbReference type="PANTHER" id="PTHR45754">
    <property type="entry name" value="METHYLENETETRAHYDROFOLATE REDUCTASE"/>
    <property type="match status" value="1"/>
</dbReference>
<dbReference type="GO" id="GO:0035999">
    <property type="term" value="P:tetrahydrofolate interconversion"/>
    <property type="evidence" value="ECO:0007669"/>
    <property type="project" value="TreeGrafter"/>
</dbReference>